<evidence type="ECO:0000313" key="6">
    <source>
        <dbReference type="EMBL" id="OGG15516.1"/>
    </source>
</evidence>
<evidence type="ECO:0000256" key="1">
    <source>
        <dbReference type="ARBA" id="ARBA00007596"/>
    </source>
</evidence>
<dbReference type="Proteomes" id="UP000176923">
    <property type="component" value="Unassembled WGS sequence"/>
</dbReference>
<protein>
    <recommendedName>
        <fullName evidence="4 5">Large ribosomal subunit protein bL33</fullName>
    </recommendedName>
</protein>
<dbReference type="InterPro" id="IPR001705">
    <property type="entry name" value="Ribosomal_bL33"/>
</dbReference>
<dbReference type="HAMAP" id="MF_00294">
    <property type="entry name" value="Ribosomal_bL33"/>
    <property type="match status" value="1"/>
</dbReference>
<organism evidence="6 7">
    <name type="scientific">Candidatus Gottesmanbacteria bacterium RIFCSPHIGHO2_02_FULL_39_11</name>
    <dbReference type="NCBI Taxonomy" id="1798382"/>
    <lineage>
        <taxon>Bacteria</taxon>
        <taxon>Candidatus Gottesmaniibacteriota</taxon>
    </lineage>
</organism>
<dbReference type="GO" id="GO:0005737">
    <property type="term" value="C:cytoplasm"/>
    <property type="evidence" value="ECO:0007669"/>
    <property type="project" value="UniProtKB-ARBA"/>
</dbReference>
<dbReference type="GO" id="GO:0005840">
    <property type="term" value="C:ribosome"/>
    <property type="evidence" value="ECO:0007669"/>
    <property type="project" value="UniProtKB-KW"/>
</dbReference>
<dbReference type="STRING" id="1798382.A3D77_06750"/>
<gene>
    <name evidence="5" type="primary">rpmG</name>
    <name evidence="6" type="ORF">A3D77_06750</name>
</gene>
<dbReference type="GO" id="GO:0003735">
    <property type="term" value="F:structural constituent of ribosome"/>
    <property type="evidence" value="ECO:0007669"/>
    <property type="project" value="InterPro"/>
</dbReference>
<evidence type="ECO:0000256" key="2">
    <source>
        <dbReference type="ARBA" id="ARBA00022980"/>
    </source>
</evidence>
<dbReference type="Gene3D" id="2.20.28.120">
    <property type="entry name" value="Ribosomal protein L33"/>
    <property type="match status" value="1"/>
</dbReference>
<keyword evidence="3 5" id="KW-0687">Ribonucleoprotein</keyword>
<comment type="caution">
    <text evidence="6">The sequence shown here is derived from an EMBL/GenBank/DDBJ whole genome shotgun (WGS) entry which is preliminary data.</text>
</comment>
<dbReference type="NCBIfam" id="NF001764">
    <property type="entry name" value="PRK00504.1"/>
    <property type="match status" value="1"/>
</dbReference>
<evidence type="ECO:0000313" key="7">
    <source>
        <dbReference type="Proteomes" id="UP000176923"/>
    </source>
</evidence>
<accession>A0A1F5ZSQ6</accession>
<dbReference type="NCBIfam" id="NF001860">
    <property type="entry name" value="PRK00595.1"/>
    <property type="match status" value="1"/>
</dbReference>
<evidence type="ECO:0000256" key="3">
    <source>
        <dbReference type="ARBA" id="ARBA00023274"/>
    </source>
</evidence>
<dbReference type="InterPro" id="IPR038584">
    <property type="entry name" value="Ribosomal_bL33_sf"/>
</dbReference>
<dbReference type="InterPro" id="IPR011332">
    <property type="entry name" value="Ribosomal_zn-bd"/>
</dbReference>
<dbReference type="GO" id="GO:0006412">
    <property type="term" value="P:translation"/>
    <property type="evidence" value="ECO:0007669"/>
    <property type="project" value="UniProtKB-UniRule"/>
</dbReference>
<dbReference type="SUPFAM" id="SSF57829">
    <property type="entry name" value="Zn-binding ribosomal proteins"/>
    <property type="match status" value="1"/>
</dbReference>
<dbReference type="Pfam" id="PF00471">
    <property type="entry name" value="Ribosomal_L33"/>
    <property type="match status" value="1"/>
</dbReference>
<dbReference type="NCBIfam" id="TIGR01023">
    <property type="entry name" value="rpmG_bact"/>
    <property type="match status" value="1"/>
</dbReference>
<keyword evidence="2 5" id="KW-0689">Ribosomal protein</keyword>
<evidence type="ECO:0000256" key="5">
    <source>
        <dbReference type="HAMAP-Rule" id="MF_00294"/>
    </source>
</evidence>
<evidence type="ECO:0000256" key="4">
    <source>
        <dbReference type="ARBA" id="ARBA00035176"/>
    </source>
</evidence>
<name>A0A1F5ZSQ6_9BACT</name>
<dbReference type="EMBL" id="MFJL01000024">
    <property type="protein sequence ID" value="OGG15516.1"/>
    <property type="molecule type" value="Genomic_DNA"/>
</dbReference>
<sequence>MAKKEHRVLLGLVCTVCKSRNYNTSKNKTNIKEKLLLKKYCKHCKKRTDHKETDKLD</sequence>
<proteinExistence type="inferred from homology"/>
<reference evidence="6 7" key="1">
    <citation type="journal article" date="2016" name="Nat. Commun.">
        <title>Thousands of microbial genomes shed light on interconnected biogeochemical processes in an aquifer system.</title>
        <authorList>
            <person name="Anantharaman K."/>
            <person name="Brown C.T."/>
            <person name="Hug L.A."/>
            <person name="Sharon I."/>
            <person name="Castelle C.J."/>
            <person name="Probst A.J."/>
            <person name="Thomas B.C."/>
            <person name="Singh A."/>
            <person name="Wilkins M.J."/>
            <person name="Karaoz U."/>
            <person name="Brodie E.L."/>
            <person name="Williams K.H."/>
            <person name="Hubbard S.S."/>
            <person name="Banfield J.F."/>
        </authorList>
    </citation>
    <scope>NUCLEOTIDE SEQUENCE [LARGE SCALE GENOMIC DNA]</scope>
</reference>
<dbReference type="GO" id="GO:1990904">
    <property type="term" value="C:ribonucleoprotein complex"/>
    <property type="evidence" value="ECO:0007669"/>
    <property type="project" value="UniProtKB-KW"/>
</dbReference>
<comment type="similarity">
    <text evidence="1 5">Belongs to the bacterial ribosomal protein bL33 family.</text>
</comment>
<dbReference type="AlphaFoldDB" id="A0A1F5ZSQ6"/>